<dbReference type="Proteomes" id="UP000018888">
    <property type="component" value="Unassembled WGS sequence"/>
</dbReference>
<name>A0A2P4PD04_RHIID</name>
<evidence type="ECO:0000313" key="3">
    <source>
        <dbReference type="Proteomes" id="UP000018888"/>
    </source>
</evidence>
<evidence type="ECO:0000256" key="1">
    <source>
        <dbReference type="SAM" id="Phobius"/>
    </source>
</evidence>
<evidence type="ECO:0000313" key="2">
    <source>
        <dbReference type="EMBL" id="POG63266.1"/>
    </source>
</evidence>
<keyword evidence="3" id="KW-1185">Reference proteome</keyword>
<organism evidence="2 3">
    <name type="scientific">Rhizophagus irregularis (strain DAOM 181602 / DAOM 197198 / MUCL 43194)</name>
    <name type="common">Arbuscular mycorrhizal fungus</name>
    <name type="synonym">Glomus intraradices</name>
    <dbReference type="NCBI Taxonomy" id="747089"/>
    <lineage>
        <taxon>Eukaryota</taxon>
        <taxon>Fungi</taxon>
        <taxon>Fungi incertae sedis</taxon>
        <taxon>Mucoromycota</taxon>
        <taxon>Glomeromycotina</taxon>
        <taxon>Glomeromycetes</taxon>
        <taxon>Glomerales</taxon>
        <taxon>Glomeraceae</taxon>
        <taxon>Rhizophagus</taxon>
    </lineage>
</organism>
<keyword evidence="1" id="KW-0472">Membrane</keyword>
<protein>
    <submittedName>
        <fullName evidence="2">Uncharacterized protein</fullName>
    </submittedName>
</protein>
<dbReference type="AlphaFoldDB" id="A0A2P4PD04"/>
<accession>A0A2P4PD04</accession>
<feature type="transmembrane region" description="Helical" evidence="1">
    <location>
        <begin position="56"/>
        <end position="86"/>
    </location>
</feature>
<proteinExistence type="predicted"/>
<feature type="transmembrane region" description="Helical" evidence="1">
    <location>
        <begin position="15"/>
        <end position="36"/>
    </location>
</feature>
<feature type="non-terminal residue" evidence="2">
    <location>
        <position position="1"/>
    </location>
</feature>
<keyword evidence="1" id="KW-1133">Transmembrane helix</keyword>
<dbReference type="EMBL" id="AUPC02000272">
    <property type="protein sequence ID" value="POG63266.1"/>
    <property type="molecule type" value="Genomic_DNA"/>
</dbReference>
<sequence length="87" mass="10115">VPVGQSSKLKERVSFVVNLLFLSFLFFCRDFGRLVFSFFRRSSSVVANKKYRIAEIGFFGCVLWFIGRGILVSSIQNFLQLLIFLFF</sequence>
<reference evidence="2 3" key="1">
    <citation type="journal article" date="2013" name="Proc. Natl. Acad. Sci. U.S.A.">
        <title>Genome of an arbuscular mycorrhizal fungus provides insight into the oldest plant symbiosis.</title>
        <authorList>
            <person name="Tisserant E."/>
            <person name="Malbreil M."/>
            <person name="Kuo A."/>
            <person name="Kohler A."/>
            <person name="Symeonidi A."/>
            <person name="Balestrini R."/>
            <person name="Charron P."/>
            <person name="Duensing N."/>
            <person name="Frei Dit Frey N."/>
            <person name="Gianinazzi-Pearson V."/>
            <person name="Gilbert L.B."/>
            <person name="Handa Y."/>
            <person name="Herr J.R."/>
            <person name="Hijri M."/>
            <person name="Koul R."/>
            <person name="Kawaguchi M."/>
            <person name="Krajinski F."/>
            <person name="Lammers P.J."/>
            <person name="Masclaux F.G."/>
            <person name="Murat C."/>
            <person name="Morin E."/>
            <person name="Ndikumana S."/>
            <person name="Pagni M."/>
            <person name="Petitpierre D."/>
            <person name="Requena N."/>
            <person name="Rosikiewicz P."/>
            <person name="Riley R."/>
            <person name="Saito K."/>
            <person name="San Clemente H."/>
            <person name="Shapiro H."/>
            <person name="van Tuinen D."/>
            <person name="Becard G."/>
            <person name="Bonfante P."/>
            <person name="Paszkowski U."/>
            <person name="Shachar-Hill Y.Y."/>
            <person name="Tuskan G.A."/>
            <person name="Young P.W."/>
            <person name="Sanders I.R."/>
            <person name="Henrissat B."/>
            <person name="Rensing S.A."/>
            <person name="Grigoriev I.V."/>
            <person name="Corradi N."/>
            <person name="Roux C."/>
            <person name="Martin F."/>
        </authorList>
    </citation>
    <scope>NUCLEOTIDE SEQUENCE [LARGE SCALE GENOMIC DNA]</scope>
    <source>
        <strain evidence="2 3">DAOM 197198</strain>
    </source>
</reference>
<keyword evidence="1" id="KW-0812">Transmembrane</keyword>
<comment type="caution">
    <text evidence="2">The sequence shown here is derived from an EMBL/GenBank/DDBJ whole genome shotgun (WGS) entry which is preliminary data.</text>
</comment>
<gene>
    <name evidence="2" type="ORF">GLOIN_2v1882258</name>
</gene>
<reference evidence="2 3" key="2">
    <citation type="journal article" date="2018" name="New Phytol.">
        <title>High intraspecific genome diversity in the model arbuscular mycorrhizal symbiont Rhizophagus irregularis.</title>
        <authorList>
            <person name="Chen E.C.H."/>
            <person name="Morin E."/>
            <person name="Beaudet D."/>
            <person name="Noel J."/>
            <person name="Yildirir G."/>
            <person name="Ndikumana S."/>
            <person name="Charron P."/>
            <person name="St-Onge C."/>
            <person name="Giorgi J."/>
            <person name="Kruger M."/>
            <person name="Marton T."/>
            <person name="Ropars J."/>
            <person name="Grigoriev I.V."/>
            <person name="Hainaut M."/>
            <person name="Henrissat B."/>
            <person name="Roux C."/>
            <person name="Martin F."/>
            <person name="Corradi N."/>
        </authorList>
    </citation>
    <scope>NUCLEOTIDE SEQUENCE [LARGE SCALE GENOMIC DNA]</scope>
    <source>
        <strain evidence="2 3">DAOM 197198</strain>
    </source>
</reference>